<dbReference type="Proteomes" id="UP001154282">
    <property type="component" value="Unassembled WGS sequence"/>
</dbReference>
<feature type="non-terminal residue" evidence="2">
    <location>
        <position position="1"/>
    </location>
</feature>
<organism evidence="2 3">
    <name type="scientific">Linum tenue</name>
    <dbReference type="NCBI Taxonomy" id="586396"/>
    <lineage>
        <taxon>Eukaryota</taxon>
        <taxon>Viridiplantae</taxon>
        <taxon>Streptophyta</taxon>
        <taxon>Embryophyta</taxon>
        <taxon>Tracheophyta</taxon>
        <taxon>Spermatophyta</taxon>
        <taxon>Magnoliopsida</taxon>
        <taxon>eudicotyledons</taxon>
        <taxon>Gunneridae</taxon>
        <taxon>Pentapetalae</taxon>
        <taxon>rosids</taxon>
        <taxon>fabids</taxon>
        <taxon>Malpighiales</taxon>
        <taxon>Linaceae</taxon>
        <taxon>Linum</taxon>
    </lineage>
</organism>
<protein>
    <submittedName>
        <fullName evidence="2">Uncharacterized protein</fullName>
    </submittedName>
</protein>
<comment type="caution">
    <text evidence="2">The sequence shown here is derived from an EMBL/GenBank/DDBJ whole genome shotgun (WGS) entry which is preliminary data.</text>
</comment>
<gene>
    <name evidence="2" type="ORF">LITE_LOCUS23245</name>
</gene>
<feature type="compositionally biased region" description="Basic and acidic residues" evidence="1">
    <location>
        <begin position="20"/>
        <end position="29"/>
    </location>
</feature>
<dbReference type="EMBL" id="CAMGYJ010000006">
    <property type="protein sequence ID" value="CAI0432001.1"/>
    <property type="molecule type" value="Genomic_DNA"/>
</dbReference>
<sequence length="53" mass="5844">PLVVFPEQFPVVVPASQRGRGREEKKKESQPAPDPNLIPFVVLAVTFEGSINK</sequence>
<accession>A0AAV0LCX7</accession>
<evidence type="ECO:0000313" key="3">
    <source>
        <dbReference type="Proteomes" id="UP001154282"/>
    </source>
</evidence>
<name>A0AAV0LCX7_9ROSI</name>
<evidence type="ECO:0000313" key="2">
    <source>
        <dbReference type="EMBL" id="CAI0432001.1"/>
    </source>
</evidence>
<proteinExistence type="predicted"/>
<reference evidence="2" key="1">
    <citation type="submission" date="2022-08" db="EMBL/GenBank/DDBJ databases">
        <authorList>
            <person name="Gutierrez-Valencia J."/>
        </authorList>
    </citation>
    <scope>NUCLEOTIDE SEQUENCE</scope>
</reference>
<evidence type="ECO:0000256" key="1">
    <source>
        <dbReference type="SAM" id="MobiDB-lite"/>
    </source>
</evidence>
<keyword evidence="3" id="KW-1185">Reference proteome</keyword>
<feature type="region of interest" description="Disordered" evidence="1">
    <location>
        <begin position="15"/>
        <end position="35"/>
    </location>
</feature>
<dbReference type="AlphaFoldDB" id="A0AAV0LCX7"/>